<dbReference type="OrthoDB" id="2439199at2759"/>
<organism evidence="3 4">
    <name type="scientific">Diversispora epigaea</name>
    <dbReference type="NCBI Taxonomy" id="1348612"/>
    <lineage>
        <taxon>Eukaryota</taxon>
        <taxon>Fungi</taxon>
        <taxon>Fungi incertae sedis</taxon>
        <taxon>Mucoromycota</taxon>
        <taxon>Glomeromycotina</taxon>
        <taxon>Glomeromycetes</taxon>
        <taxon>Diversisporales</taxon>
        <taxon>Diversisporaceae</taxon>
        <taxon>Diversispora</taxon>
    </lineage>
</organism>
<dbReference type="InterPro" id="IPR031052">
    <property type="entry name" value="FHY3/FAR1"/>
</dbReference>
<keyword evidence="4" id="KW-1185">Reference proteome</keyword>
<dbReference type="GO" id="GO:0006355">
    <property type="term" value="P:regulation of DNA-templated transcription"/>
    <property type="evidence" value="ECO:0007669"/>
    <property type="project" value="InterPro"/>
</dbReference>
<dbReference type="Proteomes" id="UP000266861">
    <property type="component" value="Unassembled WGS sequence"/>
</dbReference>
<gene>
    <name evidence="3" type="ORF">Glove_67g9</name>
</gene>
<reference evidence="3 4" key="1">
    <citation type="submission" date="2018-08" db="EMBL/GenBank/DDBJ databases">
        <title>Genome and evolution of the arbuscular mycorrhizal fungus Diversispora epigaea (formerly Glomus versiforme) and its bacterial endosymbionts.</title>
        <authorList>
            <person name="Sun X."/>
            <person name="Fei Z."/>
            <person name="Harrison M."/>
        </authorList>
    </citation>
    <scope>NUCLEOTIDE SEQUENCE [LARGE SCALE GENOMIC DNA]</scope>
    <source>
        <strain evidence="3 4">IT104</strain>
    </source>
</reference>
<comment type="caution">
    <text evidence="3">The sequence shown here is derived from an EMBL/GenBank/DDBJ whole genome shotgun (WGS) entry which is preliminary data.</text>
</comment>
<feature type="region of interest" description="Disordered" evidence="1">
    <location>
        <begin position="1"/>
        <end position="26"/>
    </location>
</feature>
<dbReference type="Pfam" id="PF21056">
    <property type="entry name" value="ZSWIM1-3_RNaseH-like"/>
    <property type="match status" value="1"/>
</dbReference>
<dbReference type="PANTHER" id="PTHR31669:SF217">
    <property type="entry name" value="PROTEIN FAR1-RELATED SEQUENCE"/>
    <property type="match status" value="1"/>
</dbReference>
<evidence type="ECO:0000313" key="4">
    <source>
        <dbReference type="Proteomes" id="UP000266861"/>
    </source>
</evidence>
<protein>
    <recommendedName>
        <fullName evidence="2">ZSWIM1/3 RNaseH-like domain-containing protein</fullName>
    </recommendedName>
</protein>
<name>A0A397JK02_9GLOM</name>
<dbReference type="EMBL" id="PQFF01000064">
    <property type="protein sequence ID" value="RHZ85293.1"/>
    <property type="molecule type" value="Genomic_DNA"/>
</dbReference>
<sequence>MNSLNENLSSLDNTSDRNSLSCNNMNKNNSNELTKVLLYKGMSFNSWQEAFYTIENWAKTQGFNIVYNCVIQKPDGTFRKSTVQCEHQGNYRTKTNTTTKRIRCTWHINLSEPPSNNPFKHIYITTLHDIHSHNLNPNIIQFGDNKQISPEILKEIEFLTVKCKMGAAMQPIQNFWPQNKNDNNDAAKLYTKLLESSLNNPMGKVAIKFDNNNTLTHLFWMTPSQLELWYQFSDIVVQNVTCKTNRYDMALSLFIILDENRNIRLVAQALLIDETKESHEWTFD</sequence>
<dbReference type="PANTHER" id="PTHR31669">
    <property type="entry name" value="PROTEIN FAR1-RELATED SEQUENCE 10-RELATED"/>
    <property type="match status" value="1"/>
</dbReference>
<feature type="compositionally biased region" description="Low complexity" evidence="1">
    <location>
        <begin position="1"/>
        <end position="11"/>
    </location>
</feature>
<feature type="domain" description="ZSWIM1/3 RNaseH-like" evidence="2">
    <location>
        <begin position="204"/>
        <end position="282"/>
    </location>
</feature>
<evidence type="ECO:0000313" key="3">
    <source>
        <dbReference type="EMBL" id="RHZ85293.1"/>
    </source>
</evidence>
<evidence type="ECO:0000259" key="2">
    <source>
        <dbReference type="Pfam" id="PF21056"/>
    </source>
</evidence>
<proteinExistence type="predicted"/>
<accession>A0A397JK02</accession>
<dbReference type="STRING" id="1348612.A0A397JK02"/>
<evidence type="ECO:0000256" key="1">
    <source>
        <dbReference type="SAM" id="MobiDB-lite"/>
    </source>
</evidence>
<dbReference type="AlphaFoldDB" id="A0A397JK02"/>
<dbReference type="InterPro" id="IPR048324">
    <property type="entry name" value="ZSWIM1-3_RNaseH-like"/>
</dbReference>